<organism evidence="1 2">
    <name type="scientific">Candidatus Xenohaliotis californiensis</name>
    <dbReference type="NCBI Taxonomy" id="84677"/>
    <lineage>
        <taxon>Bacteria</taxon>
        <taxon>Pseudomonadati</taxon>
        <taxon>Pseudomonadota</taxon>
        <taxon>Alphaproteobacteria</taxon>
        <taxon>Rickettsiales</taxon>
        <taxon>Anaplasmataceae</taxon>
        <taxon>Candidatus Xenohaliotis</taxon>
    </lineage>
</organism>
<proteinExistence type="predicted"/>
<evidence type="ECO:0000313" key="2">
    <source>
        <dbReference type="Proteomes" id="UP001314181"/>
    </source>
</evidence>
<dbReference type="EMBL" id="CAWVOK010000023">
    <property type="protein sequence ID" value="CAK8163156.1"/>
    <property type="molecule type" value="Genomic_DNA"/>
</dbReference>
<name>A0ABM9N892_9RICK</name>
<dbReference type="Proteomes" id="UP001314181">
    <property type="component" value="Unassembled WGS sequence"/>
</dbReference>
<protein>
    <submittedName>
        <fullName evidence="1">Uncharacterized protein</fullName>
    </submittedName>
</protein>
<accession>A0ABM9N892</accession>
<dbReference type="RefSeq" id="WP_338364126.1">
    <property type="nucleotide sequence ID" value="NZ_CAWVOK010000023.1"/>
</dbReference>
<gene>
    <name evidence="1" type="ORF">CAXC1_300035</name>
</gene>
<evidence type="ECO:0000313" key="1">
    <source>
        <dbReference type="EMBL" id="CAK8163156.1"/>
    </source>
</evidence>
<keyword evidence="2" id="KW-1185">Reference proteome</keyword>
<comment type="caution">
    <text evidence="1">The sequence shown here is derived from an EMBL/GenBank/DDBJ whole genome shotgun (WGS) entry which is preliminary data.</text>
</comment>
<reference evidence="1 2" key="1">
    <citation type="submission" date="2024-01" db="EMBL/GenBank/DDBJ databases">
        <authorList>
            <person name="Kunselman E."/>
        </authorList>
    </citation>
    <scope>NUCLEOTIDE SEQUENCE [LARGE SCALE GENOMIC DNA]</scope>
    <source>
        <strain evidence="1">2 abalone samples</strain>
    </source>
</reference>
<sequence>MPSFLSSDKVLPHLLNNSCKQNDSDKQIGLVVESDDNSINNFTMI</sequence>